<dbReference type="RefSeq" id="WP_341477191.1">
    <property type="nucleotide sequence ID" value="NZ_PYGJ01000017.1"/>
</dbReference>
<dbReference type="InterPro" id="IPR011104">
    <property type="entry name" value="Hpr_kin/Pase_C"/>
</dbReference>
<dbReference type="AlphaFoldDB" id="A0A2P8F748"/>
<dbReference type="Gene3D" id="3.40.50.300">
    <property type="entry name" value="P-loop containing nucleotide triphosphate hydrolases"/>
    <property type="match status" value="1"/>
</dbReference>
<comment type="caution">
    <text evidence="2">The sequence shown here is derived from an EMBL/GenBank/DDBJ whole genome shotgun (WGS) entry which is preliminary data.</text>
</comment>
<evidence type="ECO:0000259" key="1">
    <source>
        <dbReference type="Pfam" id="PF07475"/>
    </source>
</evidence>
<name>A0A2P8F748_9RHOB</name>
<keyword evidence="2" id="KW-0808">Transferase</keyword>
<dbReference type="EMBL" id="PYGJ01000017">
    <property type="protein sequence ID" value="PSL17536.1"/>
    <property type="molecule type" value="Genomic_DNA"/>
</dbReference>
<dbReference type="GO" id="GO:0000155">
    <property type="term" value="F:phosphorelay sensor kinase activity"/>
    <property type="evidence" value="ECO:0007669"/>
    <property type="project" value="InterPro"/>
</dbReference>
<keyword evidence="3" id="KW-1185">Reference proteome</keyword>
<dbReference type="Proteomes" id="UP000240418">
    <property type="component" value="Unassembled WGS sequence"/>
</dbReference>
<dbReference type="InterPro" id="IPR027417">
    <property type="entry name" value="P-loop_NTPase"/>
</dbReference>
<dbReference type="CDD" id="cd01918">
    <property type="entry name" value="HprK_C"/>
    <property type="match status" value="1"/>
</dbReference>
<evidence type="ECO:0000313" key="2">
    <source>
        <dbReference type="EMBL" id="PSL17536.1"/>
    </source>
</evidence>
<gene>
    <name evidence="2" type="ORF">CLV88_117100</name>
</gene>
<keyword evidence="2" id="KW-0418">Kinase</keyword>
<dbReference type="Pfam" id="PF07475">
    <property type="entry name" value="Hpr_kinase_C"/>
    <property type="match status" value="1"/>
</dbReference>
<dbReference type="GO" id="GO:0005524">
    <property type="term" value="F:ATP binding"/>
    <property type="evidence" value="ECO:0007669"/>
    <property type="project" value="InterPro"/>
</dbReference>
<reference evidence="2 3" key="1">
    <citation type="submission" date="2018-03" db="EMBL/GenBank/DDBJ databases">
        <title>Genomic Encyclopedia of Archaeal and Bacterial Type Strains, Phase II (KMG-II): from individual species to whole genera.</title>
        <authorList>
            <person name="Goeker M."/>
        </authorList>
    </citation>
    <scope>NUCLEOTIDE SEQUENCE [LARGE SCALE GENOMIC DNA]</scope>
    <source>
        <strain evidence="2 3">DSM 100673</strain>
    </source>
</reference>
<sequence>MIARSERTEQQLLHASCVSLSGRGVLITGASGSGKSGLALQLMAFGAQLVSDDQTLLTVRDEKLIAVCPETIRGQVEARGIGILNAQAVESTQVVLSIDLNRRETDRLPQPHEMRLLGQNVPLYYKVNAPHFAAGIMQFLRLGRGA</sequence>
<feature type="domain" description="HPr kinase/phosphorylase C-terminal" evidence="1">
    <location>
        <begin position="8"/>
        <end position="99"/>
    </location>
</feature>
<dbReference type="GO" id="GO:0006109">
    <property type="term" value="P:regulation of carbohydrate metabolic process"/>
    <property type="evidence" value="ECO:0007669"/>
    <property type="project" value="InterPro"/>
</dbReference>
<proteinExistence type="predicted"/>
<evidence type="ECO:0000313" key="3">
    <source>
        <dbReference type="Proteomes" id="UP000240418"/>
    </source>
</evidence>
<accession>A0A2P8F748</accession>
<organism evidence="2 3">
    <name type="scientific">Shimia abyssi</name>
    <dbReference type="NCBI Taxonomy" id="1662395"/>
    <lineage>
        <taxon>Bacteria</taxon>
        <taxon>Pseudomonadati</taxon>
        <taxon>Pseudomonadota</taxon>
        <taxon>Alphaproteobacteria</taxon>
        <taxon>Rhodobacterales</taxon>
        <taxon>Roseobacteraceae</taxon>
    </lineage>
</organism>
<protein>
    <submittedName>
        <fullName evidence="2">Hpr(Ser) kinase/phosphatase</fullName>
    </submittedName>
</protein>
<dbReference type="SUPFAM" id="SSF53795">
    <property type="entry name" value="PEP carboxykinase-like"/>
    <property type="match status" value="1"/>
</dbReference>